<dbReference type="Proteomes" id="UP001230268">
    <property type="component" value="Unassembled WGS sequence"/>
</dbReference>
<keyword evidence="3" id="KW-1185">Reference proteome</keyword>
<evidence type="ECO:0000256" key="1">
    <source>
        <dbReference type="SAM" id="MobiDB-lite"/>
    </source>
</evidence>
<comment type="caution">
    <text evidence="2">The sequence shown here is derived from an EMBL/GenBank/DDBJ whole genome shotgun (WGS) entry which is preliminary data.</text>
</comment>
<feature type="region of interest" description="Disordered" evidence="1">
    <location>
        <begin position="258"/>
        <end position="361"/>
    </location>
</feature>
<feature type="compositionally biased region" description="Low complexity" evidence="1">
    <location>
        <begin position="293"/>
        <end position="309"/>
    </location>
</feature>
<evidence type="ECO:0000313" key="2">
    <source>
        <dbReference type="EMBL" id="KAK1444961.1"/>
    </source>
</evidence>
<dbReference type="AlphaFoldDB" id="A0AAD8PGK1"/>
<reference evidence="2" key="1">
    <citation type="submission" date="2023-08" db="EMBL/GenBank/DDBJ databases">
        <title>Draft sequence of the Babesia gibsoni genome.</title>
        <authorList>
            <person name="Yamagishi J.Y."/>
            <person name="Xuan X.X."/>
        </authorList>
    </citation>
    <scope>NUCLEOTIDE SEQUENCE</scope>
    <source>
        <strain evidence="2">Azabu</strain>
    </source>
</reference>
<protein>
    <submittedName>
        <fullName evidence="2">Uncharacterized protein</fullName>
    </submittedName>
</protein>
<feature type="region of interest" description="Disordered" evidence="1">
    <location>
        <begin position="1"/>
        <end position="22"/>
    </location>
</feature>
<feature type="compositionally biased region" description="Basic and acidic residues" evidence="1">
    <location>
        <begin position="341"/>
        <end position="352"/>
    </location>
</feature>
<evidence type="ECO:0000313" key="3">
    <source>
        <dbReference type="Proteomes" id="UP001230268"/>
    </source>
</evidence>
<dbReference type="EMBL" id="JAVEPI010000001">
    <property type="protein sequence ID" value="KAK1444961.1"/>
    <property type="molecule type" value="Genomic_DNA"/>
</dbReference>
<sequence>MAKSTGGTKRIRKSRTDDGSDYANAMIPGIPMPSPWLCLLNSRSPSCLYGMQHERAHQLRLARAHNPESDETSDDRETVLIDDSKIVIPYEKDIKEELKTYEELLSYIALRLSNKRNALDLLSITAGDMCKDYNVLVRSASYGVPSLPVESLLERLQARTERKAPPNEMVPSDLSGTITEKRQLQKQVSELMSAIMTRCKEERVGTLTRESINSKDAKTFKSISHLPLIDSQVLSVISPNATVLPDDNFTLGQWLHAGKDKRSSSNDKDTSKTPNKDNAATDDKQDKTEERLSSGQSSPRSSKNRSQNKCQKTSASSKAPKNQSHDSYKAYHKQKSNSSVDEVRSETPKDDTESPSILNPRKLTETQMLENLRNGKLCDGSEPMDAKDFVMSFIAAGLYEYLSVEFFNEFLQDRRLTHCFDQEDKEGGD</sequence>
<feature type="compositionally biased region" description="Basic and acidic residues" evidence="1">
    <location>
        <begin position="258"/>
        <end position="292"/>
    </location>
</feature>
<proteinExistence type="predicted"/>
<name>A0AAD8PGK1_BABGI</name>
<feature type="compositionally biased region" description="Polar residues" evidence="1">
    <location>
        <begin position="310"/>
        <end position="322"/>
    </location>
</feature>
<gene>
    <name evidence="2" type="ORF">BgAZ_108670</name>
</gene>
<accession>A0AAD8PGK1</accession>
<organism evidence="2 3">
    <name type="scientific">Babesia gibsoni</name>
    <dbReference type="NCBI Taxonomy" id="33632"/>
    <lineage>
        <taxon>Eukaryota</taxon>
        <taxon>Sar</taxon>
        <taxon>Alveolata</taxon>
        <taxon>Apicomplexa</taxon>
        <taxon>Aconoidasida</taxon>
        <taxon>Piroplasmida</taxon>
        <taxon>Babesiidae</taxon>
        <taxon>Babesia</taxon>
    </lineage>
</organism>